<evidence type="ECO:0000313" key="3">
    <source>
        <dbReference type="EMBL" id="AEM38934.1"/>
    </source>
</evidence>
<dbReference type="eggNOG" id="arCOG00695">
    <property type="taxonomic scope" value="Archaea"/>
</dbReference>
<dbReference type="PANTHER" id="PTHR43794">
    <property type="entry name" value="AMINOHYDROLASE SSNA-RELATED"/>
    <property type="match status" value="1"/>
</dbReference>
<dbReference type="OrthoDB" id="15310at2157"/>
<dbReference type="InParanoid" id="G0EF37"/>
<feature type="domain" description="Amidohydrolase-related" evidence="2">
    <location>
        <begin position="59"/>
        <end position="213"/>
    </location>
</feature>
<dbReference type="InterPro" id="IPR050287">
    <property type="entry name" value="MTA/SAH_deaminase"/>
</dbReference>
<dbReference type="InterPro" id="IPR032466">
    <property type="entry name" value="Metal_Hydrolase"/>
</dbReference>
<dbReference type="Proteomes" id="UP000001037">
    <property type="component" value="Chromosome"/>
</dbReference>
<accession>G0EF37</accession>
<dbReference type="EMBL" id="CP002838">
    <property type="protein sequence ID" value="AEM38934.1"/>
    <property type="molecule type" value="Genomic_DNA"/>
</dbReference>
<sequence>MQGVSILVYDSTIASPGSNRFHHKGFVYIEAGVIRAVGEGEPPYEYEAANLVIGGAGRLVIPGFASAHTHLLLYPLRHVLEHGDPASDPLASRLAEAITEREAYTLALLALYELTMHGVTMVQAVDPFGEAVVRAMRDAGVRGVVAIPLPGCKYSRSDWKEQLQLLAERKSERIRVAISPCTSSDLELAVKLRKELGVEVHGHPPSGASGGVDVALHALRGVGLERRVYVPSPGASPPEPPVALGLDAVSIGNPLRAALVAAWQGLGYTNSIMAVTRWGFEAHRLEGGVIETGVPGDLVVYDLSLPPGLPPRPDTLARLLLDAEPRVETVIAAGQPVIDQGEHLLIPRNKVEEGVRLAERLLSQLKPS</sequence>
<dbReference type="SUPFAM" id="SSF51556">
    <property type="entry name" value="Metallo-dependent hydrolases"/>
    <property type="match status" value="1"/>
</dbReference>
<dbReference type="InterPro" id="IPR006680">
    <property type="entry name" value="Amidohydro-rel"/>
</dbReference>
<dbReference type="SUPFAM" id="SSF51338">
    <property type="entry name" value="Composite domain of metallo-dependent hydrolases"/>
    <property type="match status" value="1"/>
</dbReference>
<dbReference type="Gene3D" id="2.30.40.10">
    <property type="entry name" value="Urease, subunit C, domain 1"/>
    <property type="match status" value="1"/>
</dbReference>
<dbReference type="RefSeq" id="WP_014026611.1">
    <property type="nucleotide sequence ID" value="NC_015931.1"/>
</dbReference>
<dbReference type="AlphaFoldDB" id="G0EF37"/>
<gene>
    <name evidence="3" type="ordered locus">Pyrfu_1066</name>
</gene>
<protein>
    <submittedName>
        <fullName evidence="3">Amidohydrolase</fullName>
    </submittedName>
</protein>
<dbReference type="GeneID" id="11139542"/>
<dbReference type="HOGENOM" id="CLU_751464_0_0_2"/>
<dbReference type="GO" id="GO:0016810">
    <property type="term" value="F:hydrolase activity, acting on carbon-nitrogen (but not peptide) bonds"/>
    <property type="evidence" value="ECO:0007669"/>
    <property type="project" value="InterPro"/>
</dbReference>
<organism evidence="3 4">
    <name type="scientific">Pyrolobus fumarii (strain DSM 11204 / 1A)</name>
    <dbReference type="NCBI Taxonomy" id="694429"/>
    <lineage>
        <taxon>Archaea</taxon>
        <taxon>Thermoproteota</taxon>
        <taxon>Thermoprotei</taxon>
        <taxon>Desulfurococcales</taxon>
        <taxon>Pyrodictiaceae</taxon>
        <taxon>Pyrolobus</taxon>
    </lineage>
</organism>
<keyword evidence="1 3" id="KW-0378">Hydrolase</keyword>
<reference evidence="3 4" key="1">
    <citation type="journal article" date="2011" name="Stand. Genomic Sci.">
        <title>Complete genome sequence of the hyperthermophilic chemolithoautotroph Pyrolobus fumarii type strain (1A).</title>
        <authorList>
            <person name="Anderson I."/>
            <person name="Goker M."/>
            <person name="Nolan M."/>
            <person name="Lucas S."/>
            <person name="Hammon N."/>
            <person name="Deshpande S."/>
            <person name="Cheng J.F."/>
            <person name="Tapia R."/>
            <person name="Han C."/>
            <person name="Goodwin L."/>
            <person name="Pitluck S."/>
            <person name="Huntemann M."/>
            <person name="Liolios K."/>
            <person name="Ivanova N."/>
            <person name="Pagani I."/>
            <person name="Mavromatis K."/>
            <person name="Ovchinikova G."/>
            <person name="Pati A."/>
            <person name="Chen A."/>
            <person name="Palaniappan K."/>
            <person name="Land M."/>
            <person name="Hauser L."/>
            <person name="Brambilla E.M."/>
            <person name="Huber H."/>
            <person name="Yasawong M."/>
            <person name="Rohde M."/>
            <person name="Spring S."/>
            <person name="Abt B."/>
            <person name="Sikorski J."/>
            <person name="Wirth R."/>
            <person name="Detter J.C."/>
            <person name="Woyke T."/>
            <person name="Bristow J."/>
            <person name="Eisen J.A."/>
            <person name="Markowitz V."/>
            <person name="Hugenholtz P."/>
            <person name="Kyrpides N.C."/>
            <person name="Klenk H.P."/>
            <person name="Lapidus A."/>
        </authorList>
    </citation>
    <scope>NUCLEOTIDE SEQUENCE [LARGE SCALE GENOMIC DNA]</scope>
    <source>
        <strain evidence="4">DSM 11204 / 1A</strain>
    </source>
</reference>
<dbReference type="InterPro" id="IPR011059">
    <property type="entry name" value="Metal-dep_hydrolase_composite"/>
</dbReference>
<name>G0EF37_PYRF1</name>
<dbReference type="PANTHER" id="PTHR43794:SF11">
    <property type="entry name" value="AMIDOHYDROLASE-RELATED DOMAIN-CONTAINING PROTEIN"/>
    <property type="match status" value="1"/>
</dbReference>
<keyword evidence="4" id="KW-1185">Reference proteome</keyword>
<dbReference type="Gene3D" id="3.20.20.140">
    <property type="entry name" value="Metal-dependent hydrolases"/>
    <property type="match status" value="1"/>
</dbReference>
<dbReference type="Pfam" id="PF01979">
    <property type="entry name" value="Amidohydro_1"/>
    <property type="match status" value="1"/>
</dbReference>
<evidence type="ECO:0000256" key="1">
    <source>
        <dbReference type="ARBA" id="ARBA00022801"/>
    </source>
</evidence>
<evidence type="ECO:0000259" key="2">
    <source>
        <dbReference type="Pfam" id="PF01979"/>
    </source>
</evidence>
<dbReference type="STRING" id="694429.Pyrfu_1066"/>
<proteinExistence type="predicted"/>
<evidence type="ECO:0000313" key="4">
    <source>
        <dbReference type="Proteomes" id="UP000001037"/>
    </source>
</evidence>
<dbReference type="KEGG" id="pfm:Pyrfu_1066"/>